<organism evidence="1 2">
    <name type="scientific">Xanthomonas citri pv. citri</name>
    <dbReference type="NCBI Taxonomy" id="611301"/>
    <lineage>
        <taxon>Bacteria</taxon>
        <taxon>Pseudomonadati</taxon>
        <taxon>Pseudomonadota</taxon>
        <taxon>Gammaproteobacteria</taxon>
        <taxon>Lysobacterales</taxon>
        <taxon>Lysobacteraceae</taxon>
        <taxon>Xanthomonas</taxon>
    </lineage>
</organism>
<accession>A0A8I0GWG3</accession>
<comment type="caution">
    <text evidence="1">The sequence shown here is derived from an EMBL/GenBank/DDBJ whole genome shotgun (WGS) entry which is preliminary data.</text>
</comment>
<dbReference type="InterPro" id="IPR024411">
    <property type="entry name" value="Tail_terminator_phage"/>
</dbReference>
<evidence type="ECO:0000313" key="2">
    <source>
        <dbReference type="Proteomes" id="UP000653002"/>
    </source>
</evidence>
<proteinExistence type="predicted"/>
<evidence type="ECO:0000313" key="1">
    <source>
        <dbReference type="EMBL" id="MBD4335569.1"/>
    </source>
</evidence>
<sequence>LVSQKIENVFRDMLPDEPNNAVGLFLWSHSVPAINYGAGARYVQVQVRDMDWDAAYLLCWKIAGLLDSGENEEQIHLTDKRWCIAR</sequence>
<dbReference type="Proteomes" id="UP000653002">
    <property type="component" value="Unassembled WGS sequence"/>
</dbReference>
<dbReference type="AlphaFoldDB" id="A0A8I0GWG3"/>
<feature type="non-terminal residue" evidence="1">
    <location>
        <position position="86"/>
    </location>
</feature>
<dbReference type="Pfam" id="PF12691">
    <property type="entry name" value="Phage_tail_terminator_6"/>
    <property type="match status" value="1"/>
</dbReference>
<dbReference type="EMBL" id="JAABFR010000219">
    <property type="protein sequence ID" value="MBD4335569.1"/>
    <property type="molecule type" value="Genomic_DNA"/>
</dbReference>
<gene>
    <name evidence="1" type="ORF">GUH15_05660</name>
</gene>
<protein>
    <submittedName>
        <fullName evidence="1">Uncharacterized protein</fullName>
    </submittedName>
</protein>
<reference evidence="1" key="1">
    <citation type="submission" date="2020-01" db="EMBL/GenBank/DDBJ databases">
        <authorList>
            <person name="Richard D."/>
        </authorList>
    </citation>
    <scope>NUCLEOTIDE SEQUENCE</scope>
    <source>
        <strain evidence="1">JP541</strain>
    </source>
</reference>
<name>A0A8I0GWG3_XANCI</name>
<feature type="non-terminal residue" evidence="1">
    <location>
        <position position="1"/>
    </location>
</feature>